<comment type="caution">
    <text evidence="5">The sequence shown here is derived from an EMBL/GenBank/DDBJ whole genome shotgun (WGS) entry which is preliminary data.</text>
</comment>
<dbReference type="SUPFAM" id="SSF51230">
    <property type="entry name" value="Single hybrid motif"/>
    <property type="match status" value="1"/>
</dbReference>
<evidence type="ECO:0000259" key="4">
    <source>
        <dbReference type="PROSITE" id="PS50968"/>
    </source>
</evidence>
<comment type="subunit">
    <text evidence="3">The glycine cleavage system is composed of four proteins: P, T, L and H.</text>
</comment>
<evidence type="ECO:0000256" key="3">
    <source>
        <dbReference type="HAMAP-Rule" id="MF_00272"/>
    </source>
</evidence>
<evidence type="ECO:0000256" key="2">
    <source>
        <dbReference type="ARBA" id="ARBA00022823"/>
    </source>
</evidence>
<dbReference type="Gene3D" id="2.40.50.100">
    <property type="match status" value="1"/>
</dbReference>
<evidence type="ECO:0000313" key="6">
    <source>
        <dbReference type="Proteomes" id="UP001501588"/>
    </source>
</evidence>
<sequence length="125" mass="13485">MPDTKYTTSHEWVRLEGDVATVGITDHAQTALGDVVFVDLPEVGREVGANEACAVVESVKAASDVYAPLAGRVVEANERLSEDPGLVNRDPTGEGWFYKLEIADAAALDELMDEAGYQRFVESQA</sequence>
<feature type="domain" description="Lipoyl-binding" evidence="4">
    <location>
        <begin position="19"/>
        <end position="101"/>
    </location>
</feature>
<proteinExistence type="inferred from homology"/>
<dbReference type="EMBL" id="BAAAFZ010000118">
    <property type="protein sequence ID" value="GAA0607353.1"/>
    <property type="molecule type" value="Genomic_DNA"/>
</dbReference>
<keyword evidence="2 3" id="KW-0450">Lipoyl</keyword>
<evidence type="ECO:0000313" key="5">
    <source>
        <dbReference type="EMBL" id="GAA0607353.1"/>
    </source>
</evidence>
<reference evidence="5 6" key="1">
    <citation type="journal article" date="2019" name="Int. J. Syst. Evol. Microbiol.">
        <title>The Global Catalogue of Microorganisms (GCM) 10K type strain sequencing project: providing services to taxonomists for standard genome sequencing and annotation.</title>
        <authorList>
            <consortium name="The Broad Institute Genomics Platform"/>
            <consortium name="The Broad Institute Genome Sequencing Center for Infectious Disease"/>
            <person name="Wu L."/>
            <person name="Ma J."/>
        </authorList>
    </citation>
    <scope>NUCLEOTIDE SEQUENCE [LARGE SCALE GENOMIC DNA]</scope>
    <source>
        <strain evidence="5 6">JCM 9933</strain>
    </source>
</reference>
<evidence type="ECO:0000256" key="1">
    <source>
        <dbReference type="ARBA" id="ARBA00009249"/>
    </source>
</evidence>
<dbReference type="Pfam" id="PF01597">
    <property type="entry name" value="GCV_H"/>
    <property type="match status" value="1"/>
</dbReference>
<dbReference type="PANTHER" id="PTHR11715:SF3">
    <property type="entry name" value="GLYCINE CLEAVAGE SYSTEM H PROTEIN-RELATED"/>
    <property type="match status" value="1"/>
</dbReference>
<dbReference type="InterPro" id="IPR017453">
    <property type="entry name" value="GCV_H_sub"/>
</dbReference>
<comment type="similarity">
    <text evidence="1 3">Belongs to the GcvH family.</text>
</comment>
<dbReference type="InterPro" id="IPR033753">
    <property type="entry name" value="GCV_H/Fam206"/>
</dbReference>
<dbReference type="CDD" id="cd06848">
    <property type="entry name" value="GCS_H"/>
    <property type="match status" value="1"/>
</dbReference>
<comment type="function">
    <text evidence="3">The glycine cleavage system catalyzes the degradation of glycine. The H protein shuttles the methylamine group of glycine from the P protein to the T protein.</text>
</comment>
<dbReference type="PROSITE" id="PS50968">
    <property type="entry name" value="BIOTINYL_LIPOYL"/>
    <property type="match status" value="1"/>
</dbReference>
<dbReference type="InterPro" id="IPR011053">
    <property type="entry name" value="Single_hybrid_motif"/>
</dbReference>
<accession>A0ABN1GAE6</accession>
<dbReference type="InterPro" id="IPR003016">
    <property type="entry name" value="2-oxoA_DH_lipoyl-BS"/>
</dbReference>
<dbReference type="InterPro" id="IPR000089">
    <property type="entry name" value="Biotin_lipoyl"/>
</dbReference>
<dbReference type="HAMAP" id="MF_00272">
    <property type="entry name" value="GcvH"/>
    <property type="match status" value="1"/>
</dbReference>
<dbReference type="PROSITE" id="PS00189">
    <property type="entry name" value="LIPOYL"/>
    <property type="match status" value="1"/>
</dbReference>
<comment type="cofactor">
    <cofactor evidence="3">
        <name>(R)-lipoate</name>
        <dbReference type="ChEBI" id="CHEBI:83088"/>
    </cofactor>
    <text evidence="3">Binds 1 lipoyl cofactor covalently.</text>
</comment>
<feature type="modified residue" description="N6-lipoyllysine" evidence="3">
    <location>
        <position position="60"/>
    </location>
</feature>
<dbReference type="InterPro" id="IPR002930">
    <property type="entry name" value="GCV_H"/>
</dbReference>
<dbReference type="PANTHER" id="PTHR11715">
    <property type="entry name" value="GLYCINE CLEAVAGE SYSTEM H PROTEIN"/>
    <property type="match status" value="1"/>
</dbReference>
<organism evidence="5 6">
    <name type="scientific">Craurococcus roseus</name>
    <dbReference type="NCBI Taxonomy" id="77585"/>
    <lineage>
        <taxon>Bacteria</taxon>
        <taxon>Pseudomonadati</taxon>
        <taxon>Pseudomonadota</taxon>
        <taxon>Alphaproteobacteria</taxon>
        <taxon>Acetobacterales</taxon>
        <taxon>Acetobacteraceae</taxon>
        <taxon>Craurococcus</taxon>
    </lineage>
</organism>
<gene>
    <name evidence="3 5" type="primary">gcvH</name>
    <name evidence="5" type="ORF">GCM10009416_50380</name>
</gene>
<name>A0ABN1GAE6_9PROT</name>
<dbReference type="Proteomes" id="UP001501588">
    <property type="component" value="Unassembled WGS sequence"/>
</dbReference>
<dbReference type="NCBIfam" id="TIGR00527">
    <property type="entry name" value="gcvH"/>
    <property type="match status" value="1"/>
</dbReference>
<keyword evidence="6" id="KW-1185">Reference proteome</keyword>
<dbReference type="RefSeq" id="WP_343898231.1">
    <property type="nucleotide sequence ID" value="NZ_BAAAFZ010000118.1"/>
</dbReference>
<dbReference type="NCBIfam" id="NF002270">
    <property type="entry name" value="PRK01202.1"/>
    <property type="match status" value="1"/>
</dbReference>
<protein>
    <recommendedName>
        <fullName evidence="3">Glycine cleavage system H protein</fullName>
    </recommendedName>
</protein>